<evidence type="ECO:0000313" key="1">
    <source>
        <dbReference type="EMBL" id="GJT52823.1"/>
    </source>
</evidence>
<dbReference type="Proteomes" id="UP001151760">
    <property type="component" value="Unassembled WGS sequence"/>
</dbReference>
<protein>
    <submittedName>
        <fullName evidence="1">Uncharacterized protein</fullName>
    </submittedName>
</protein>
<reference evidence="1" key="1">
    <citation type="journal article" date="2022" name="Int. J. Mol. Sci.">
        <title>Draft Genome of Tanacetum Coccineum: Genomic Comparison of Closely Related Tanacetum-Family Plants.</title>
        <authorList>
            <person name="Yamashiro T."/>
            <person name="Shiraishi A."/>
            <person name="Nakayama K."/>
            <person name="Satake H."/>
        </authorList>
    </citation>
    <scope>NUCLEOTIDE SEQUENCE</scope>
</reference>
<name>A0ABQ5EPW4_9ASTR</name>
<proteinExistence type="predicted"/>
<keyword evidence="2" id="KW-1185">Reference proteome</keyword>
<evidence type="ECO:0000313" key="2">
    <source>
        <dbReference type="Proteomes" id="UP001151760"/>
    </source>
</evidence>
<comment type="caution">
    <text evidence="1">The sequence shown here is derived from an EMBL/GenBank/DDBJ whole genome shotgun (WGS) entry which is preliminary data.</text>
</comment>
<gene>
    <name evidence="1" type="ORF">Tco_0978980</name>
</gene>
<sequence length="95" mass="10705">MSDKSSPLKCWIIEISVWVKLSEGENVFTLATDSYASNPTPIECMERVSCESLSMVVMETCVKTKCDRCKVSKVVEAKVFSSEVESEEWSRLLLC</sequence>
<reference evidence="1" key="2">
    <citation type="submission" date="2022-01" db="EMBL/GenBank/DDBJ databases">
        <authorList>
            <person name="Yamashiro T."/>
            <person name="Shiraishi A."/>
            <person name="Satake H."/>
            <person name="Nakayama K."/>
        </authorList>
    </citation>
    <scope>NUCLEOTIDE SEQUENCE</scope>
</reference>
<organism evidence="1 2">
    <name type="scientific">Tanacetum coccineum</name>
    <dbReference type="NCBI Taxonomy" id="301880"/>
    <lineage>
        <taxon>Eukaryota</taxon>
        <taxon>Viridiplantae</taxon>
        <taxon>Streptophyta</taxon>
        <taxon>Embryophyta</taxon>
        <taxon>Tracheophyta</taxon>
        <taxon>Spermatophyta</taxon>
        <taxon>Magnoliopsida</taxon>
        <taxon>eudicotyledons</taxon>
        <taxon>Gunneridae</taxon>
        <taxon>Pentapetalae</taxon>
        <taxon>asterids</taxon>
        <taxon>campanulids</taxon>
        <taxon>Asterales</taxon>
        <taxon>Asteraceae</taxon>
        <taxon>Asteroideae</taxon>
        <taxon>Anthemideae</taxon>
        <taxon>Anthemidinae</taxon>
        <taxon>Tanacetum</taxon>
    </lineage>
</organism>
<dbReference type="EMBL" id="BQNB010016531">
    <property type="protein sequence ID" value="GJT52823.1"/>
    <property type="molecule type" value="Genomic_DNA"/>
</dbReference>
<accession>A0ABQ5EPW4</accession>